<keyword evidence="3 6" id="KW-0812">Transmembrane</keyword>
<feature type="transmembrane region" description="Helical" evidence="6">
    <location>
        <begin position="109"/>
        <end position="134"/>
    </location>
</feature>
<dbReference type="EMBL" id="BOPV01000001">
    <property type="protein sequence ID" value="GIL40560.1"/>
    <property type="molecule type" value="Genomic_DNA"/>
</dbReference>
<evidence type="ECO:0000313" key="8">
    <source>
        <dbReference type="Proteomes" id="UP000681075"/>
    </source>
</evidence>
<proteinExistence type="predicted"/>
<evidence type="ECO:0000313" key="7">
    <source>
        <dbReference type="EMBL" id="GIL40560.1"/>
    </source>
</evidence>
<comment type="subcellular location">
    <subcellularLocation>
        <location evidence="1">Cell membrane</location>
        <topology evidence="1">Multi-pass membrane protein</topology>
    </subcellularLocation>
</comment>
<dbReference type="GO" id="GO:0005886">
    <property type="term" value="C:plasma membrane"/>
    <property type="evidence" value="ECO:0007669"/>
    <property type="project" value="UniProtKB-SubCell"/>
</dbReference>
<feature type="transmembrane region" description="Helical" evidence="6">
    <location>
        <begin position="6"/>
        <end position="25"/>
    </location>
</feature>
<dbReference type="PANTHER" id="PTHR30086">
    <property type="entry name" value="ARGININE EXPORTER PROTEIN ARGO"/>
    <property type="match status" value="1"/>
</dbReference>
<feature type="transmembrane region" description="Helical" evidence="6">
    <location>
        <begin position="154"/>
        <end position="176"/>
    </location>
</feature>
<dbReference type="AlphaFoldDB" id="A0A8S8XHX5"/>
<dbReference type="PIRSF" id="PIRSF006324">
    <property type="entry name" value="LeuE"/>
    <property type="match status" value="1"/>
</dbReference>
<dbReference type="Pfam" id="PF01810">
    <property type="entry name" value="LysE"/>
    <property type="match status" value="1"/>
</dbReference>
<feature type="transmembrane region" description="Helical" evidence="6">
    <location>
        <begin position="71"/>
        <end position="88"/>
    </location>
</feature>
<gene>
    <name evidence="7" type="ORF">TMPK1_27970</name>
</gene>
<sequence>MPTATFLLIAVMMVITPGPNMAYLISRSISQGRVAGMISLGGVVLGFVVYVLCASLGLTAFLLAVPYAYDALRLAGAAYLFYLAVQALRPGGRSPFQVSELPRDSRAKLFSMGLLTSLLNPKIAMFYLSVIPQFVTPEHGNVLLQSLLLGGTQIVVSLVGNSIYVCAAGAIASFLLRRPAWATAQRWFMGLALGGFATRMALDARR</sequence>
<reference evidence="7" key="1">
    <citation type="submission" date="2021-02" db="EMBL/GenBank/DDBJ databases">
        <title>Genome sequence of Rhodospirillales sp. strain TMPK1 isolated from soil.</title>
        <authorList>
            <person name="Nakai R."/>
            <person name="Kusada H."/>
            <person name="Tamaki H."/>
        </authorList>
    </citation>
    <scope>NUCLEOTIDE SEQUENCE</scope>
    <source>
        <strain evidence="7">TMPK1</strain>
    </source>
</reference>
<evidence type="ECO:0000256" key="2">
    <source>
        <dbReference type="ARBA" id="ARBA00022475"/>
    </source>
</evidence>
<keyword evidence="5 6" id="KW-0472">Membrane</keyword>
<dbReference type="GO" id="GO:0015171">
    <property type="term" value="F:amino acid transmembrane transporter activity"/>
    <property type="evidence" value="ECO:0007669"/>
    <property type="project" value="TreeGrafter"/>
</dbReference>
<protein>
    <submittedName>
        <fullName evidence="7">Lysine transporter LysE</fullName>
    </submittedName>
</protein>
<dbReference type="RefSeq" id="WP_420243676.1">
    <property type="nucleotide sequence ID" value="NZ_BOPV01000001.1"/>
</dbReference>
<feature type="transmembrane region" description="Helical" evidence="6">
    <location>
        <begin position="37"/>
        <end position="65"/>
    </location>
</feature>
<comment type="caution">
    <text evidence="7">The sequence shown here is derived from an EMBL/GenBank/DDBJ whole genome shotgun (WGS) entry which is preliminary data.</text>
</comment>
<evidence type="ECO:0000256" key="3">
    <source>
        <dbReference type="ARBA" id="ARBA00022692"/>
    </source>
</evidence>
<keyword evidence="8" id="KW-1185">Reference proteome</keyword>
<keyword evidence="4 6" id="KW-1133">Transmembrane helix</keyword>
<dbReference type="InterPro" id="IPR001123">
    <property type="entry name" value="LeuE-type"/>
</dbReference>
<name>A0A8S8XHX5_9PROT</name>
<evidence type="ECO:0000256" key="4">
    <source>
        <dbReference type="ARBA" id="ARBA00022989"/>
    </source>
</evidence>
<accession>A0A8S8XHX5</accession>
<evidence type="ECO:0000256" key="5">
    <source>
        <dbReference type="ARBA" id="ARBA00023136"/>
    </source>
</evidence>
<evidence type="ECO:0000256" key="1">
    <source>
        <dbReference type="ARBA" id="ARBA00004651"/>
    </source>
</evidence>
<dbReference type="Proteomes" id="UP000681075">
    <property type="component" value="Unassembled WGS sequence"/>
</dbReference>
<evidence type="ECO:0000256" key="6">
    <source>
        <dbReference type="SAM" id="Phobius"/>
    </source>
</evidence>
<dbReference type="PANTHER" id="PTHR30086:SF20">
    <property type="entry name" value="ARGININE EXPORTER PROTEIN ARGO-RELATED"/>
    <property type="match status" value="1"/>
</dbReference>
<keyword evidence="2" id="KW-1003">Cell membrane</keyword>
<organism evidence="7 8">
    <name type="scientific">Roseiterribacter gracilis</name>
    <dbReference type="NCBI Taxonomy" id="2812848"/>
    <lineage>
        <taxon>Bacteria</taxon>
        <taxon>Pseudomonadati</taxon>
        <taxon>Pseudomonadota</taxon>
        <taxon>Alphaproteobacteria</taxon>
        <taxon>Rhodospirillales</taxon>
        <taxon>Roseiterribacteraceae</taxon>
        <taxon>Roseiterribacter</taxon>
    </lineage>
</organism>